<protein>
    <submittedName>
        <fullName evidence="1">Uncharacterized protein</fullName>
    </submittedName>
</protein>
<gene>
    <name evidence="1" type="ORF">BJ138DRAFT_1100885</name>
</gene>
<evidence type="ECO:0000313" key="2">
    <source>
        <dbReference type="Proteomes" id="UP000790377"/>
    </source>
</evidence>
<comment type="caution">
    <text evidence="1">The sequence shown here is derived from an EMBL/GenBank/DDBJ whole genome shotgun (WGS) entry which is preliminary data.</text>
</comment>
<keyword evidence="2" id="KW-1185">Reference proteome</keyword>
<dbReference type="EMBL" id="MU267671">
    <property type="protein sequence ID" value="KAH7911650.1"/>
    <property type="molecule type" value="Genomic_DNA"/>
</dbReference>
<organism evidence="1 2">
    <name type="scientific">Hygrophoropsis aurantiaca</name>
    <dbReference type="NCBI Taxonomy" id="72124"/>
    <lineage>
        <taxon>Eukaryota</taxon>
        <taxon>Fungi</taxon>
        <taxon>Dikarya</taxon>
        <taxon>Basidiomycota</taxon>
        <taxon>Agaricomycotina</taxon>
        <taxon>Agaricomycetes</taxon>
        <taxon>Agaricomycetidae</taxon>
        <taxon>Boletales</taxon>
        <taxon>Coniophorineae</taxon>
        <taxon>Hygrophoropsidaceae</taxon>
        <taxon>Hygrophoropsis</taxon>
    </lineage>
</organism>
<sequence length="838" mass="93443">MSTPVQLETEKHNTNAFDDWKLSLANHFDATQPSPTAPIGAWTGPYNGGSHRRLLSIVNDMRNKRTSYIHAAPIIQSSGSGKSRMVRELANLVFTIPFNLRDDAEDPMPDMAYPPPDSDVRTYLCQKADSSGAGQARIFSFLSALFNRMSKEVDAMFDGQQLDTVDLAQAWSRHLDKNRTKLYSEVLTECKNVTEPEHHKTGIHFAYMHLKTLQQSIARVAQNAHPQEVRIVLSFDEAHELTKATVKRSSEEDSTIYDVLCECLHDFSDNPIFTLFLSTDPSIDRLEPPRPYYSSARTYRRPVTLQVPVTETPFDCCPAFPIAPEKLTLADVRTLEFMAMFGRPLFWAHLRAGEAISGIIDVARAKLLNSRDFAVKYDAAEPIALNAVVDTLLMLDYARSPSGAARQAALVEKHLRMLFSVPAHRNYMETGYPSEPLLAEAAARQMAEYIRLSPGEDVMARSLRELYISRIVRREVRPQGELVMRLLLMKAYLRAVETDHAKTPIHELNFSGGCSLVTFIRKLFPERYADTILNSLPDNVPGGVTFAKAFENSVVRFTHFAMAEDESVISTSMMVVAFLRGMAMVICEKHAIANIVIPVLLDRQDHLKPSTMTGLLVRVNLSTRKAAIGPKIDHEDLGFFSDRAGREDGQPYIALVANFDVRPAPSSESRSAATTATPAPAQNQSTLKEVKPEPQPTSLQEEKSPAQVSPPSAFEPTAQVNPGFGAANNHPRYSIAVFGCSDSVYSVVSAADRSLYSFLLEDRGFLDDHPYQDEENLSMLQKMKPFWVAGPDCYGWINEPFLNKVQGQEDMEERVVAGPGTWDSNDEAGLIEEESMEL</sequence>
<accession>A0ACB8AEQ8</accession>
<reference evidence="1" key="1">
    <citation type="journal article" date="2021" name="New Phytol.">
        <title>Evolutionary innovations through gain and loss of genes in the ectomycorrhizal Boletales.</title>
        <authorList>
            <person name="Wu G."/>
            <person name="Miyauchi S."/>
            <person name="Morin E."/>
            <person name="Kuo A."/>
            <person name="Drula E."/>
            <person name="Varga T."/>
            <person name="Kohler A."/>
            <person name="Feng B."/>
            <person name="Cao Y."/>
            <person name="Lipzen A."/>
            <person name="Daum C."/>
            <person name="Hundley H."/>
            <person name="Pangilinan J."/>
            <person name="Johnson J."/>
            <person name="Barry K."/>
            <person name="LaButti K."/>
            <person name="Ng V."/>
            <person name="Ahrendt S."/>
            <person name="Min B."/>
            <person name="Choi I.G."/>
            <person name="Park H."/>
            <person name="Plett J.M."/>
            <person name="Magnuson J."/>
            <person name="Spatafora J.W."/>
            <person name="Nagy L.G."/>
            <person name="Henrissat B."/>
            <person name="Grigoriev I.V."/>
            <person name="Yang Z.L."/>
            <person name="Xu J."/>
            <person name="Martin F.M."/>
        </authorList>
    </citation>
    <scope>NUCLEOTIDE SEQUENCE</scope>
    <source>
        <strain evidence="1">ATCC 28755</strain>
    </source>
</reference>
<dbReference type="Proteomes" id="UP000790377">
    <property type="component" value="Unassembled WGS sequence"/>
</dbReference>
<name>A0ACB8AEQ8_9AGAM</name>
<evidence type="ECO:0000313" key="1">
    <source>
        <dbReference type="EMBL" id="KAH7911650.1"/>
    </source>
</evidence>
<proteinExistence type="predicted"/>